<feature type="domain" description="HMA" evidence="3">
    <location>
        <begin position="29"/>
        <end position="92"/>
    </location>
</feature>
<evidence type="ECO:0000256" key="2">
    <source>
        <dbReference type="SAM" id="MobiDB-lite"/>
    </source>
</evidence>
<protein>
    <recommendedName>
        <fullName evidence="3">HMA domain-containing protein</fullName>
    </recommendedName>
</protein>
<dbReference type="EMBL" id="ABEU02000011">
    <property type="protein sequence ID" value="PNR45029.1"/>
    <property type="molecule type" value="Genomic_DNA"/>
</dbReference>
<proteinExistence type="predicted"/>
<dbReference type="EnsemblPlants" id="Pp3c11_9210V3.2">
    <property type="protein sequence ID" value="Pp3c11_9210V3.2"/>
    <property type="gene ID" value="Pp3c11_9210"/>
</dbReference>
<reference evidence="4 6" key="1">
    <citation type="journal article" date="2008" name="Science">
        <title>The Physcomitrella genome reveals evolutionary insights into the conquest of land by plants.</title>
        <authorList>
            <person name="Rensing S."/>
            <person name="Lang D."/>
            <person name="Zimmer A."/>
            <person name="Terry A."/>
            <person name="Salamov A."/>
            <person name="Shapiro H."/>
            <person name="Nishiyama T."/>
            <person name="Perroud P.-F."/>
            <person name="Lindquist E."/>
            <person name="Kamisugi Y."/>
            <person name="Tanahashi T."/>
            <person name="Sakakibara K."/>
            <person name="Fujita T."/>
            <person name="Oishi K."/>
            <person name="Shin-I T."/>
            <person name="Kuroki Y."/>
            <person name="Toyoda A."/>
            <person name="Suzuki Y."/>
            <person name="Hashimoto A."/>
            <person name="Yamaguchi K."/>
            <person name="Sugano A."/>
            <person name="Kohara Y."/>
            <person name="Fujiyama A."/>
            <person name="Anterola A."/>
            <person name="Aoki S."/>
            <person name="Ashton N."/>
            <person name="Barbazuk W.B."/>
            <person name="Barker E."/>
            <person name="Bennetzen J."/>
            <person name="Bezanilla M."/>
            <person name="Blankenship R."/>
            <person name="Cho S.H."/>
            <person name="Dutcher S."/>
            <person name="Estelle M."/>
            <person name="Fawcett J.A."/>
            <person name="Gundlach H."/>
            <person name="Hanada K."/>
            <person name="Heyl A."/>
            <person name="Hicks K.A."/>
            <person name="Hugh J."/>
            <person name="Lohr M."/>
            <person name="Mayer K."/>
            <person name="Melkozernov A."/>
            <person name="Murata T."/>
            <person name="Nelson D."/>
            <person name="Pils B."/>
            <person name="Prigge M."/>
            <person name="Reiss B."/>
            <person name="Renner T."/>
            <person name="Rombauts S."/>
            <person name="Rushton P."/>
            <person name="Sanderfoot A."/>
            <person name="Schween G."/>
            <person name="Shiu S.-H."/>
            <person name="Stueber K."/>
            <person name="Theodoulou F.L."/>
            <person name="Tu H."/>
            <person name="Van de Peer Y."/>
            <person name="Verrier P.J."/>
            <person name="Waters E."/>
            <person name="Wood A."/>
            <person name="Yang L."/>
            <person name="Cove D."/>
            <person name="Cuming A."/>
            <person name="Hasebe M."/>
            <person name="Lucas S."/>
            <person name="Mishler D.B."/>
            <person name="Reski R."/>
            <person name="Grigoriev I."/>
            <person name="Quatrano R.S."/>
            <person name="Boore J.L."/>
        </authorList>
    </citation>
    <scope>NUCLEOTIDE SEQUENCE [LARGE SCALE GENOMIC DNA]</scope>
    <source>
        <strain evidence="5 6">cv. Gransden 2004</strain>
    </source>
</reference>
<dbReference type="Gene3D" id="3.30.70.100">
    <property type="match status" value="1"/>
</dbReference>
<sequence length="265" mass="31547">MSLNDVFALRGEPGWMNQRQSPYGFGGNSPRTEMRVVICCNKCEEKVREEISEVYGVEEIFIDPTRSEVVVYGYADKHDVLKKARKVDKRADIMSSDSFTLHHDRHSKHHKHHKNRFSNFFGQSHGHSNYSRGKHMPIFEVTGSPRYNTSLNQSSSYDNRFNRLDGGYDMPDYRSRQTREFRLDYRPDPMYRQMHSGYRSEPETRHRYNGYGSSEYRHEHDHGYEYNGYRPNQRYPQSYVEREDRDSPYPEAVMNPAYIKQMGYY</sequence>
<accession>A0A2K1JU32</accession>
<dbReference type="PANTHER" id="PTHR22814">
    <property type="entry name" value="COPPER TRANSPORT PROTEIN ATOX1-RELATED"/>
    <property type="match status" value="1"/>
</dbReference>
<dbReference type="PANTHER" id="PTHR22814:SF336">
    <property type="entry name" value="HEAVY METAL-ASSOCIATED ISOPRENYLATED PLANT PROTEIN 23"/>
    <property type="match status" value="1"/>
</dbReference>
<keyword evidence="1" id="KW-0479">Metal-binding</keyword>
<evidence type="ECO:0000313" key="5">
    <source>
        <dbReference type="EnsemblPlants" id="Pp3c11_9210V3.1"/>
    </source>
</evidence>
<dbReference type="OrthoDB" id="689350at2759"/>
<dbReference type="RefSeq" id="XP_024388200.1">
    <property type="nucleotide sequence ID" value="XM_024532432.2"/>
</dbReference>
<dbReference type="PROSITE" id="PS50846">
    <property type="entry name" value="HMA_2"/>
    <property type="match status" value="1"/>
</dbReference>
<reference evidence="5" key="3">
    <citation type="submission" date="2020-12" db="UniProtKB">
        <authorList>
            <consortium name="EnsemblPlants"/>
        </authorList>
    </citation>
    <scope>IDENTIFICATION</scope>
</reference>
<name>A0A2K1JU32_PHYPA</name>
<reference evidence="4 6" key="2">
    <citation type="journal article" date="2018" name="Plant J.">
        <title>The Physcomitrella patens chromosome-scale assembly reveals moss genome structure and evolution.</title>
        <authorList>
            <person name="Lang D."/>
            <person name="Ullrich K.K."/>
            <person name="Murat F."/>
            <person name="Fuchs J."/>
            <person name="Jenkins J."/>
            <person name="Haas F.B."/>
            <person name="Piednoel M."/>
            <person name="Gundlach H."/>
            <person name="Van Bel M."/>
            <person name="Meyberg R."/>
            <person name="Vives C."/>
            <person name="Morata J."/>
            <person name="Symeonidi A."/>
            <person name="Hiss M."/>
            <person name="Muchero W."/>
            <person name="Kamisugi Y."/>
            <person name="Saleh O."/>
            <person name="Blanc G."/>
            <person name="Decker E.L."/>
            <person name="van Gessel N."/>
            <person name="Grimwood J."/>
            <person name="Hayes R.D."/>
            <person name="Graham S.W."/>
            <person name="Gunter L.E."/>
            <person name="McDaniel S.F."/>
            <person name="Hoernstein S.N.W."/>
            <person name="Larsson A."/>
            <person name="Li F.W."/>
            <person name="Perroud P.F."/>
            <person name="Phillips J."/>
            <person name="Ranjan P."/>
            <person name="Rokshar D.S."/>
            <person name="Rothfels C.J."/>
            <person name="Schneider L."/>
            <person name="Shu S."/>
            <person name="Stevenson D.W."/>
            <person name="Thummler F."/>
            <person name="Tillich M."/>
            <person name="Villarreal Aguilar J.C."/>
            <person name="Widiez T."/>
            <person name="Wong G.K."/>
            <person name="Wymore A."/>
            <person name="Zhang Y."/>
            <person name="Zimmer A.D."/>
            <person name="Quatrano R.S."/>
            <person name="Mayer K.F.X."/>
            <person name="Goodstein D."/>
            <person name="Casacuberta J.M."/>
            <person name="Vandepoele K."/>
            <person name="Reski R."/>
            <person name="Cuming A.C."/>
            <person name="Tuskan G.A."/>
            <person name="Maumus F."/>
            <person name="Salse J."/>
            <person name="Schmutz J."/>
            <person name="Rensing S.A."/>
        </authorList>
    </citation>
    <scope>NUCLEOTIDE SEQUENCE [LARGE SCALE GENOMIC DNA]</scope>
    <source>
        <strain evidence="5 6">cv. Gransden 2004</strain>
    </source>
</reference>
<dbReference type="PaxDb" id="3218-PP1S61_83V6.1"/>
<evidence type="ECO:0000256" key="1">
    <source>
        <dbReference type="ARBA" id="ARBA00022723"/>
    </source>
</evidence>
<dbReference type="Gramene" id="Pp3c11_9210V3.1">
    <property type="protein sequence ID" value="Pp3c11_9210V3.1"/>
    <property type="gene ID" value="Pp3c11_9210"/>
</dbReference>
<dbReference type="CDD" id="cd00371">
    <property type="entry name" value="HMA"/>
    <property type="match status" value="1"/>
</dbReference>
<feature type="compositionally biased region" description="Basic and acidic residues" evidence="2">
    <location>
        <begin position="215"/>
        <end position="224"/>
    </location>
</feature>
<dbReference type="InterPro" id="IPR006121">
    <property type="entry name" value="HMA_dom"/>
</dbReference>
<feature type="region of interest" description="Disordered" evidence="2">
    <location>
        <begin position="192"/>
        <end position="232"/>
    </location>
</feature>
<organism evidence="4">
    <name type="scientific">Physcomitrium patens</name>
    <name type="common">Spreading-leaved earth moss</name>
    <name type="synonym">Physcomitrella patens</name>
    <dbReference type="NCBI Taxonomy" id="3218"/>
    <lineage>
        <taxon>Eukaryota</taxon>
        <taxon>Viridiplantae</taxon>
        <taxon>Streptophyta</taxon>
        <taxon>Embryophyta</taxon>
        <taxon>Bryophyta</taxon>
        <taxon>Bryophytina</taxon>
        <taxon>Bryopsida</taxon>
        <taxon>Funariidae</taxon>
        <taxon>Funariales</taxon>
        <taxon>Funariaceae</taxon>
        <taxon>Physcomitrium</taxon>
    </lineage>
</organism>
<evidence type="ECO:0000313" key="4">
    <source>
        <dbReference type="EMBL" id="PNR45029.1"/>
    </source>
</evidence>
<dbReference type="GO" id="GO:0046872">
    <property type="term" value="F:metal ion binding"/>
    <property type="evidence" value="ECO:0007669"/>
    <property type="project" value="UniProtKB-KW"/>
</dbReference>
<dbReference type="InterPro" id="IPR036163">
    <property type="entry name" value="HMA_dom_sf"/>
</dbReference>
<dbReference type="AlphaFoldDB" id="A0A2K1JU32"/>
<evidence type="ECO:0000259" key="3">
    <source>
        <dbReference type="PROSITE" id="PS50846"/>
    </source>
</evidence>
<dbReference type="EnsemblPlants" id="Pp3c11_9210V3.1">
    <property type="protein sequence ID" value="Pp3c11_9210V3.1"/>
    <property type="gene ID" value="Pp3c11_9210"/>
</dbReference>
<dbReference type="Gramene" id="Pp3c11_9210V3.2">
    <property type="protein sequence ID" value="Pp3c11_9210V3.2"/>
    <property type="gene ID" value="Pp3c11_9210"/>
</dbReference>
<dbReference type="SUPFAM" id="SSF55008">
    <property type="entry name" value="HMA, heavy metal-associated domain"/>
    <property type="match status" value="1"/>
</dbReference>
<gene>
    <name evidence="5" type="primary">LOC112288330</name>
    <name evidence="4" type="ORF">PHYPA_014800</name>
</gene>
<dbReference type="GeneID" id="112288330"/>
<keyword evidence="6" id="KW-1185">Reference proteome</keyword>
<dbReference type="Proteomes" id="UP000006727">
    <property type="component" value="Chromosome 11"/>
</dbReference>
<evidence type="ECO:0000313" key="6">
    <source>
        <dbReference type="Proteomes" id="UP000006727"/>
    </source>
</evidence>